<evidence type="ECO:0000313" key="3">
    <source>
        <dbReference type="Proteomes" id="UP000238176"/>
    </source>
</evidence>
<dbReference type="EMBL" id="PVTJ01000002">
    <property type="protein sequence ID" value="PRY60412.1"/>
    <property type="molecule type" value="Genomic_DNA"/>
</dbReference>
<comment type="caution">
    <text evidence="2">The sequence shown here is derived from an EMBL/GenBank/DDBJ whole genome shotgun (WGS) entry which is preliminary data.</text>
</comment>
<sequence length="642" mass="68293">MKAKLLTALAGAAALAAAGCTSSSDGGDPDVEAVPWVPASAQLASYGGCDEALEGIQDAAAAMMAQWQSGGYFANGFAEDGVAREEGDMAAGSDSAEAPTAAASDAYSQTNNAVAGVDEPDIVKTDGAFVYSVVQNELRVVDTRSGEVVAEHRYDDMSWDHELFLGDDELLVMYTQDRQDGETYYSEFTIDRLDPASLDVLDTFSMDGSMVDARMVGGEVRLAVSSQPSIQPVQDVLYDADADLEDLKAAIAATELEDWVPGFSVNGEDGEIDCRDIAHPDRFSGSAVTVFGLAADGGWEDVEPHTVMADGDTVHGTTESLYLAHYDYGWGAAEDEQPQSETELYRFHFEDGEPRLAGEATVPGSLLNQYSLSEYDGHLRVATTENDSVWGWWGGGCGPADDCAWEGAEVAPAEPEPSKSTVTVFAVGDDALTETGSVTDLGVTEQIYAVRFIADTAYIVTFRQTDPLYTVDLSDPANLAVTGELKITGYSGYLHPVGADRLLGIGQEATEDGVTTGLQASLFDTAAPEAAVLDQYFRENSDSAVQWDPHAFLYWDDAGIAVLPVTDWGPDYSNYRSGAVVLAIGADTVDQAAWIEQEASDPYSEGILRTLVIGDQLWTLSAAGLQSNELGGGYAQTAWIGF</sequence>
<evidence type="ECO:0000313" key="2">
    <source>
        <dbReference type="EMBL" id="PRY60412.1"/>
    </source>
</evidence>
<dbReference type="InterPro" id="IPR019198">
    <property type="entry name" value="Beta_propeller_containing"/>
</dbReference>
<keyword evidence="1" id="KW-0732">Signal</keyword>
<dbReference type="RefSeq" id="WP_106362647.1">
    <property type="nucleotide sequence ID" value="NZ_PVTJ01000002.1"/>
</dbReference>
<organism evidence="2 3">
    <name type="scientific">Glycomyces artemisiae</name>
    <dbReference type="NCBI Taxonomy" id="1076443"/>
    <lineage>
        <taxon>Bacteria</taxon>
        <taxon>Bacillati</taxon>
        <taxon>Actinomycetota</taxon>
        <taxon>Actinomycetes</taxon>
        <taxon>Glycomycetales</taxon>
        <taxon>Glycomycetaceae</taxon>
        <taxon>Glycomyces</taxon>
    </lineage>
</organism>
<evidence type="ECO:0000256" key="1">
    <source>
        <dbReference type="SAM" id="SignalP"/>
    </source>
</evidence>
<dbReference type="AlphaFoldDB" id="A0A2T0UR52"/>
<proteinExistence type="predicted"/>
<feature type="chain" id="PRO_5039289123" evidence="1">
    <location>
        <begin position="19"/>
        <end position="642"/>
    </location>
</feature>
<feature type="signal peptide" evidence="1">
    <location>
        <begin position="1"/>
        <end position="18"/>
    </location>
</feature>
<protein>
    <submittedName>
        <fullName evidence="2">Beta propeller domain-containing protein</fullName>
    </submittedName>
</protein>
<dbReference type="Pfam" id="PF09826">
    <property type="entry name" value="Beta_propel"/>
    <property type="match status" value="1"/>
</dbReference>
<reference evidence="2 3" key="1">
    <citation type="submission" date="2018-03" db="EMBL/GenBank/DDBJ databases">
        <title>Genomic Encyclopedia of Type Strains, Phase III (KMG-III): the genomes of soil and plant-associated and newly described type strains.</title>
        <authorList>
            <person name="Whitman W."/>
        </authorList>
    </citation>
    <scope>NUCLEOTIDE SEQUENCE [LARGE SCALE GENOMIC DNA]</scope>
    <source>
        <strain evidence="2 3">CGMCC 4.7067</strain>
    </source>
</reference>
<dbReference type="PROSITE" id="PS51257">
    <property type="entry name" value="PROKAR_LIPOPROTEIN"/>
    <property type="match status" value="1"/>
</dbReference>
<accession>A0A2T0UR52</accession>
<dbReference type="Proteomes" id="UP000238176">
    <property type="component" value="Unassembled WGS sequence"/>
</dbReference>
<keyword evidence="3" id="KW-1185">Reference proteome</keyword>
<gene>
    <name evidence="2" type="ORF">B0I28_10216</name>
</gene>
<dbReference type="OrthoDB" id="9778998at2"/>
<name>A0A2T0UR52_9ACTN</name>